<dbReference type="GO" id="GO:0080120">
    <property type="term" value="P:CAAX-box protein maturation"/>
    <property type="evidence" value="ECO:0007669"/>
    <property type="project" value="UniProtKB-ARBA"/>
</dbReference>
<feature type="transmembrane region" description="Helical" evidence="1">
    <location>
        <begin position="32"/>
        <end position="50"/>
    </location>
</feature>
<dbReference type="NCBIfam" id="NF047635">
    <property type="entry name" value="CPBP_Sphingo"/>
    <property type="match status" value="1"/>
</dbReference>
<feature type="transmembrane region" description="Helical" evidence="1">
    <location>
        <begin position="168"/>
        <end position="185"/>
    </location>
</feature>
<dbReference type="EMBL" id="NCDQ01000340">
    <property type="protein sequence ID" value="OYX00076.1"/>
    <property type="molecule type" value="Genomic_DNA"/>
</dbReference>
<evidence type="ECO:0000313" key="3">
    <source>
        <dbReference type="EMBL" id="OYX00076.1"/>
    </source>
</evidence>
<keyword evidence="3" id="KW-0482">Metalloprotease</keyword>
<dbReference type="GO" id="GO:0008237">
    <property type="term" value="F:metallopeptidase activity"/>
    <property type="evidence" value="ECO:0007669"/>
    <property type="project" value="UniProtKB-KW"/>
</dbReference>
<organism evidence="3 4">
    <name type="scientific">Caulobacter vibrioides</name>
    <name type="common">Caulobacter crescentus</name>
    <dbReference type="NCBI Taxonomy" id="155892"/>
    <lineage>
        <taxon>Bacteria</taxon>
        <taxon>Pseudomonadati</taxon>
        <taxon>Pseudomonadota</taxon>
        <taxon>Alphaproteobacteria</taxon>
        <taxon>Caulobacterales</taxon>
        <taxon>Caulobacteraceae</taxon>
        <taxon>Caulobacter</taxon>
    </lineage>
</organism>
<dbReference type="Pfam" id="PF02517">
    <property type="entry name" value="Rce1-like"/>
    <property type="match status" value="1"/>
</dbReference>
<keyword evidence="1" id="KW-1133">Transmembrane helix</keyword>
<keyword evidence="1" id="KW-0812">Transmembrane</keyword>
<feature type="domain" description="CAAX prenyl protease 2/Lysostaphin resistance protein A-like" evidence="2">
    <location>
        <begin position="130"/>
        <end position="231"/>
    </location>
</feature>
<evidence type="ECO:0000256" key="1">
    <source>
        <dbReference type="SAM" id="Phobius"/>
    </source>
</evidence>
<proteinExistence type="predicted"/>
<evidence type="ECO:0000313" key="4">
    <source>
        <dbReference type="Proteomes" id="UP000215616"/>
    </source>
</evidence>
<dbReference type="GO" id="GO:0004175">
    <property type="term" value="F:endopeptidase activity"/>
    <property type="evidence" value="ECO:0007669"/>
    <property type="project" value="UniProtKB-ARBA"/>
</dbReference>
<dbReference type="InterPro" id="IPR003675">
    <property type="entry name" value="Rce1/LyrA-like_dom"/>
</dbReference>
<protein>
    <submittedName>
        <fullName evidence="3">CPBP family intramembrane metalloprotease</fullName>
    </submittedName>
</protein>
<dbReference type="Proteomes" id="UP000215616">
    <property type="component" value="Unassembled WGS sequence"/>
</dbReference>
<feature type="transmembrane region" description="Helical" evidence="1">
    <location>
        <begin position="6"/>
        <end position="25"/>
    </location>
</feature>
<accession>A0A258CXD4</accession>
<keyword evidence="3" id="KW-0645">Protease</keyword>
<feature type="transmembrane region" description="Helical" evidence="1">
    <location>
        <begin position="101"/>
        <end position="120"/>
    </location>
</feature>
<feature type="transmembrane region" description="Helical" evidence="1">
    <location>
        <begin position="70"/>
        <end position="89"/>
    </location>
</feature>
<keyword evidence="3" id="KW-0378">Hydrolase</keyword>
<reference evidence="3 4" key="1">
    <citation type="submission" date="2017-03" db="EMBL/GenBank/DDBJ databases">
        <title>Lifting the veil on microbial sulfur biogeochemistry in mining wastewaters.</title>
        <authorList>
            <person name="Kantor R.S."/>
            <person name="Colenbrander Nelson T."/>
            <person name="Marshall S."/>
            <person name="Bennett D."/>
            <person name="Apte S."/>
            <person name="Camacho D."/>
            <person name="Thomas B.C."/>
            <person name="Warren L.A."/>
            <person name="Banfield J.F."/>
        </authorList>
    </citation>
    <scope>NUCLEOTIDE SEQUENCE [LARGE SCALE GENOMIC DNA]</scope>
    <source>
        <strain evidence="3">32-67-7</strain>
    </source>
</reference>
<name>A0A258CXD4_CAUVI</name>
<feature type="transmembrane region" description="Helical" evidence="1">
    <location>
        <begin position="197"/>
        <end position="214"/>
    </location>
</feature>
<evidence type="ECO:0000259" key="2">
    <source>
        <dbReference type="Pfam" id="PF02517"/>
    </source>
</evidence>
<keyword evidence="1" id="KW-0472">Membrane</keyword>
<comment type="caution">
    <text evidence="3">The sequence shown here is derived from an EMBL/GenBank/DDBJ whole genome shotgun (WGS) entry which is preliminary data.</text>
</comment>
<gene>
    <name evidence="3" type="ORF">B7Z12_16850</name>
</gene>
<dbReference type="GO" id="GO:0006508">
    <property type="term" value="P:proteolysis"/>
    <property type="evidence" value="ECO:0007669"/>
    <property type="project" value="UniProtKB-KW"/>
</dbReference>
<sequence>MDGLLSIGAILALFLLAGGAIALLGGRGAVSFRWLFAAAALVLLNDALLTRAYRLVPDLIGGDWNWQGKLAALAATLALAALPVLGWRASGLTWRQDHLKGPLVVAGLYALLFVGLALAFPNDPADIETLAFQLTMPGLEEEAFYRGVLLLALDRAFTGRVRLLDVDWSWGAALSCALFGLAHAFGVSKGEVSFEPLVFALTAGPSLIAVWVRLRTGSLLLPVLMHNLGNAASLVV</sequence>
<dbReference type="AlphaFoldDB" id="A0A258CXD4"/>